<dbReference type="PANTHER" id="PTHR46526">
    <property type="entry name" value="CHORDIN"/>
    <property type="match status" value="1"/>
</dbReference>
<dbReference type="PANTHER" id="PTHR46526:SF1">
    <property type="entry name" value="CHORDIN"/>
    <property type="match status" value="1"/>
</dbReference>
<name>T1I691_RHOPR</name>
<dbReference type="GO" id="GO:0009953">
    <property type="term" value="P:dorsal/ventral pattern formation"/>
    <property type="evidence" value="ECO:0007669"/>
    <property type="project" value="TreeGrafter"/>
</dbReference>
<protein>
    <submittedName>
        <fullName evidence="1">Uncharacterized protein</fullName>
    </submittedName>
</protein>
<dbReference type="Proteomes" id="UP000015103">
    <property type="component" value="Unassembled WGS sequence"/>
</dbReference>
<accession>T1I691</accession>
<reference evidence="1" key="1">
    <citation type="submission" date="2015-05" db="UniProtKB">
        <authorList>
            <consortium name="EnsemblMetazoa"/>
        </authorList>
    </citation>
    <scope>IDENTIFICATION</scope>
</reference>
<dbReference type="EMBL" id="ACPB03028596">
    <property type="status" value="NOT_ANNOTATED_CDS"/>
    <property type="molecule type" value="Genomic_DNA"/>
</dbReference>
<dbReference type="AlphaFoldDB" id="T1I691"/>
<sequence>VQKKRRIIGKVHCRNIKHECPKPSCDEPVLHPGRCCKVCPSDLNSPDVITDVATLPQPTEEDDKNFKYYASVMTGGNEVATVLNQIYINKRFTCKRGGRETGVINKLKRTAGVREPELGFHRIGSRRV</sequence>
<dbReference type="InParanoid" id="T1I691"/>
<proteinExistence type="predicted"/>
<evidence type="ECO:0000313" key="2">
    <source>
        <dbReference type="Proteomes" id="UP000015103"/>
    </source>
</evidence>
<dbReference type="HOGENOM" id="CLU_1965097_0_0_1"/>
<organism evidence="1 2">
    <name type="scientific">Rhodnius prolixus</name>
    <name type="common">Triatomid bug</name>
    <dbReference type="NCBI Taxonomy" id="13249"/>
    <lineage>
        <taxon>Eukaryota</taxon>
        <taxon>Metazoa</taxon>
        <taxon>Ecdysozoa</taxon>
        <taxon>Arthropoda</taxon>
        <taxon>Hexapoda</taxon>
        <taxon>Insecta</taxon>
        <taxon>Pterygota</taxon>
        <taxon>Neoptera</taxon>
        <taxon>Paraneoptera</taxon>
        <taxon>Hemiptera</taxon>
        <taxon>Heteroptera</taxon>
        <taxon>Panheteroptera</taxon>
        <taxon>Cimicomorpha</taxon>
        <taxon>Reduviidae</taxon>
        <taxon>Triatominae</taxon>
        <taxon>Rhodnius</taxon>
    </lineage>
</organism>
<dbReference type="VEuPathDB" id="VectorBase:RPRC011810"/>
<dbReference type="InterPro" id="IPR052278">
    <property type="entry name" value="Chordin-like_regulators"/>
</dbReference>
<dbReference type="EnsemblMetazoa" id="RPRC011810-RA">
    <property type="protein sequence ID" value="RPRC011810-PA"/>
    <property type="gene ID" value="RPRC011810"/>
</dbReference>
<keyword evidence="2" id="KW-1185">Reference proteome</keyword>
<dbReference type="GO" id="GO:0036122">
    <property type="term" value="F:BMP binding"/>
    <property type="evidence" value="ECO:0007669"/>
    <property type="project" value="TreeGrafter"/>
</dbReference>
<dbReference type="GO" id="GO:0005615">
    <property type="term" value="C:extracellular space"/>
    <property type="evidence" value="ECO:0007669"/>
    <property type="project" value="TreeGrafter"/>
</dbReference>
<dbReference type="GO" id="GO:0030514">
    <property type="term" value="P:negative regulation of BMP signaling pathway"/>
    <property type="evidence" value="ECO:0007669"/>
    <property type="project" value="TreeGrafter"/>
</dbReference>
<evidence type="ECO:0000313" key="1">
    <source>
        <dbReference type="EnsemblMetazoa" id="RPRC011810-PA"/>
    </source>
</evidence>
<dbReference type="STRING" id="13249.T1I691"/>